<name>A0A1B8G8W6_9PEZI</name>
<dbReference type="RefSeq" id="XP_018126007.1">
    <property type="nucleotide sequence ID" value="XM_018278915.2"/>
</dbReference>
<dbReference type="Proteomes" id="UP000091956">
    <property type="component" value="Unassembled WGS sequence"/>
</dbReference>
<sequence>MGQQPRKSSQSGDHHPIDDAAATATAQSDDLNSLRGDGINPSPPSNSELLGQPGAELSAAQQILPVTAASVSESVDVVDAPNVASQTTESRPLESHETFLQGADPTDLANPALIVRTSAPAPVSTPFADANAPSPLSPSNPPSLTFPTRSNTEFIASFPQTGTPTTGTTNSTMLFLPNGAAAAHRRRSMATTPALTEYEADLTSKDRLKQKEAVRNLLASRIRNDWSFPDKIDLVALEPSEEALPEGDPADPTTWIERGDWLSEMSESEESDGGLAQTSTNSTSGSAKAPKTKKKKINPFRFDSPDGVGEALRRSADRRKLRRQRKLQEELAYNEGLRCFTARRNAWTNARIVRRPRCAPTSPTSPSGEKPPEDDEPILDTLVPVAPPLLPPSTPMRRNITSRAHSTIYDKVVMQSQTPMCPINLQTVVSSCVDGWKRDGEWPPRGTEPEAGVARRRADVAAQAQAQKGVWRRSLQKVFGRGGPEIV</sequence>
<evidence type="ECO:0000259" key="2">
    <source>
        <dbReference type="Pfam" id="PF13259"/>
    </source>
</evidence>
<feature type="compositionally biased region" description="Polar residues" evidence="1">
    <location>
        <begin position="1"/>
        <end position="11"/>
    </location>
</feature>
<dbReference type="OrthoDB" id="5422958at2759"/>
<proteinExistence type="predicted"/>
<dbReference type="InterPro" id="IPR025124">
    <property type="entry name" value="Gag1-like_clamp"/>
</dbReference>
<accession>A0A1B8G8W6</accession>
<gene>
    <name evidence="3" type="ORF">VE01_09502</name>
</gene>
<reference evidence="3 4" key="1">
    <citation type="submission" date="2016-03" db="EMBL/GenBank/DDBJ databases">
        <title>Comparative genomics of Pseudogymnoascus destructans, the fungus causing white-nose syndrome of bats.</title>
        <authorList>
            <person name="Palmer J.M."/>
            <person name="Drees K.P."/>
            <person name="Foster J.T."/>
            <person name="Lindner D.L."/>
        </authorList>
    </citation>
    <scope>NUCLEOTIDE SEQUENCE [LARGE SCALE GENOMIC DNA]</scope>
    <source>
        <strain evidence="3 4">UAMH 10579</strain>
    </source>
</reference>
<dbReference type="PANTHER" id="PTHR28065:SF1">
    <property type="entry name" value="DUF4050 DOMAIN-CONTAINING PROTEIN"/>
    <property type="match status" value="1"/>
</dbReference>
<feature type="compositionally biased region" description="Polar residues" evidence="1">
    <location>
        <begin position="276"/>
        <end position="286"/>
    </location>
</feature>
<dbReference type="EMBL" id="KV460270">
    <property type="protein sequence ID" value="OBT92274.1"/>
    <property type="molecule type" value="Genomic_DNA"/>
</dbReference>
<organism evidence="3 4">
    <name type="scientific">Pseudogymnoascus verrucosus</name>
    <dbReference type="NCBI Taxonomy" id="342668"/>
    <lineage>
        <taxon>Eukaryota</taxon>
        <taxon>Fungi</taxon>
        <taxon>Dikarya</taxon>
        <taxon>Ascomycota</taxon>
        <taxon>Pezizomycotina</taxon>
        <taxon>Leotiomycetes</taxon>
        <taxon>Thelebolales</taxon>
        <taxon>Thelebolaceae</taxon>
        <taxon>Pseudogymnoascus</taxon>
    </lineage>
</organism>
<keyword evidence="4" id="KW-1185">Reference proteome</keyword>
<feature type="region of interest" description="Disordered" evidence="1">
    <location>
        <begin position="1"/>
        <end position="56"/>
    </location>
</feature>
<evidence type="ECO:0000313" key="4">
    <source>
        <dbReference type="Proteomes" id="UP000091956"/>
    </source>
</evidence>
<evidence type="ECO:0000313" key="3">
    <source>
        <dbReference type="EMBL" id="OBT92274.1"/>
    </source>
</evidence>
<feature type="region of interest" description="Disordered" evidence="1">
    <location>
        <begin position="264"/>
        <end position="324"/>
    </location>
</feature>
<protein>
    <recommendedName>
        <fullName evidence="2">Gag1-like clamp domain-containing protein</fullName>
    </recommendedName>
</protein>
<dbReference type="PANTHER" id="PTHR28065">
    <property type="entry name" value="FREQUENIN"/>
    <property type="match status" value="1"/>
</dbReference>
<dbReference type="STRING" id="342668.A0A1B8G8W6"/>
<dbReference type="Pfam" id="PF13259">
    <property type="entry name" value="clamp_Gag1-like"/>
    <property type="match status" value="1"/>
</dbReference>
<feature type="region of interest" description="Disordered" evidence="1">
    <location>
        <begin position="357"/>
        <end position="379"/>
    </location>
</feature>
<feature type="domain" description="Gag1-like clamp" evidence="2">
    <location>
        <begin position="299"/>
        <end position="443"/>
    </location>
</feature>
<dbReference type="InterPro" id="IPR053274">
    <property type="entry name" value="Fluconazole_resistance"/>
</dbReference>
<evidence type="ECO:0000256" key="1">
    <source>
        <dbReference type="SAM" id="MobiDB-lite"/>
    </source>
</evidence>
<reference evidence="4" key="2">
    <citation type="journal article" date="2018" name="Nat. Commun.">
        <title>Extreme sensitivity to ultraviolet light in the fungal pathogen causing white-nose syndrome of bats.</title>
        <authorList>
            <person name="Palmer J.M."/>
            <person name="Drees K.P."/>
            <person name="Foster J.T."/>
            <person name="Lindner D.L."/>
        </authorList>
    </citation>
    <scope>NUCLEOTIDE SEQUENCE [LARGE SCALE GENOMIC DNA]</scope>
    <source>
        <strain evidence="4">UAMH 10579</strain>
    </source>
</reference>
<dbReference type="GeneID" id="28842888"/>
<dbReference type="AlphaFoldDB" id="A0A1B8G8W6"/>